<dbReference type="Gene3D" id="3.80.10.10">
    <property type="entry name" value="Ribonuclease Inhibitor"/>
    <property type="match status" value="1"/>
</dbReference>
<dbReference type="EMBL" id="OY731401">
    <property type="protein sequence ID" value="CAJ1949232.1"/>
    <property type="molecule type" value="Genomic_DNA"/>
</dbReference>
<dbReference type="GO" id="GO:0007165">
    <property type="term" value="P:signal transduction"/>
    <property type="evidence" value="ECO:0007669"/>
    <property type="project" value="InterPro"/>
</dbReference>
<reference evidence="4" key="1">
    <citation type="submission" date="2023-10" db="EMBL/GenBank/DDBJ databases">
        <authorList>
            <person name="Domelevo Entfellner J.-B."/>
        </authorList>
    </citation>
    <scope>NUCLEOTIDE SEQUENCE</scope>
</reference>
<keyword evidence="5" id="KW-1185">Reference proteome</keyword>
<dbReference type="InterPro" id="IPR058192">
    <property type="entry name" value="WHD_ROQ1-like"/>
</dbReference>
<proteinExistence type="predicted"/>
<evidence type="ECO:0000256" key="1">
    <source>
        <dbReference type="ARBA" id="ARBA00022737"/>
    </source>
</evidence>
<dbReference type="AlphaFoldDB" id="A0AA86SQF7"/>
<dbReference type="InterPro" id="IPR000157">
    <property type="entry name" value="TIR_dom"/>
</dbReference>
<evidence type="ECO:0000313" key="4">
    <source>
        <dbReference type="EMBL" id="CAJ1949232.1"/>
    </source>
</evidence>
<dbReference type="Gene3D" id="3.40.50.10140">
    <property type="entry name" value="Toll/interleukin-1 receptor homology (TIR) domain"/>
    <property type="match status" value="1"/>
</dbReference>
<dbReference type="SUPFAM" id="SSF52200">
    <property type="entry name" value="Toll/Interleukin receptor TIR domain"/>
    <property type="match status" value="1"/>
</dbReference>
<evidence type="ECO:0000256" key="2">
    <source>
        <dbReference type="ARBA" id="ARBA00023027"/>
    </source>
</evidence>
<keyword evidence="2" id="KW-0520">NAD</keyword>
<dbReference type="SUPFAM" id="SSF52058">
    <property type="entry name" value="L domain-like"/>
    <property type="match status" value="1"/>
</dbReference>
<dbReference type="Pfam" id="PF23282">
    <property type="entry name" value="WHD_ROQ1"/>
    <property type="match status" value="1"/>
</dbReference>
<dbReference type="GO" id="GO:0006952">
    <property type="term" value="P:defense response"/>
    <property type="evidence" value="ECO:0007669"/>
    <property type="project" value="InterPro"/>
</dbReference>
<dbReference type="InterPro" id="IPR027417">
    <property type="entry name" value="P-loop_NTPase"/>
</dbReference>
<dbReference type="PRINTS" id="PR00364">
    <property type="entry name" value="DISEASERSIST"/>
</dbReference>
<protein>
    <recommendedName>
        <fullName evidence="3">TIR domain-containing protein</fullName>
    </recommendedName>
</protein>
<dbReference type="PANTHER" id="PTHR11017">
    <property type="entry name" value="LEUCINE-RICH REPEAT-CONTAINING PROTEIN"/>
    <property type="match status" value="1"/>
</dbReference>
<evidence type="ECO:0000259" key="3">
    <source>
        <dbReference type="PROSITE" id="PS50104"/>
    </source>
</evidence>
<dbReference type="Gramene" id="rna-AYBTSS11_LOCUS13618">
    <property type="protein sequence ID" value="CAJ1949232.1"/>
    <property type="gene ID" value="gene-AYBTSS11_LOCUS13618"/>
</dbReference>
<dbReference type="Gene3D" id="3.40.50.300">
    <property type="entry name" value="P-loop containing nucleotide triphosphate hydrolases"/>
    <property type="match status" value="1"/>
</dbReference>
<gene>
    <name evidence="4" type="ORF">AYBTSS11_LOCUS13618</name>
</gene>
<dbReference type="PANTHER" id="PTHR11017:SF271">
    <property type="entry name" value="DISEASE RESISTANCE PROTEIN (TIR-NBS-LRR CLASS) FAMILY"/>
    <property type="match status" value="1"/>
</dbReference>
<dbReference type="Pfam" id="PF01582">
    <property type="entry name" value="TIR"/>
    <property type="match status" value="1"/>
</dbReference>
<dbReference type="Proteomes" id="UP001189624">
    <property type="component" value="Chromosome 4"/>
</dbReference>
<dbReference type="InterPro" id="IPR032675">
    <property type="entry name" value="LRR_dom_sf"/>
</dbReference>
<dbReference type="InterPro" id="IPR035897">
    <property type="entry name" value="Toll_tir_struct_dom_sf"/>
</dbReference>
<dbReference type="SMART" id="SM00255">
    <property type="entry name" value="TIR"/>
    <property type="match status" value="1"/>
</dbReference>
<name>A0AA86SQF7_9FABA</name>
<dbReference type="FunFam" id="3.40.50.10140:FF:000007">
    <property type="entry name" value="Disease resistance protein (TIR-NBS-LRR class)"/>
    <property type="match status" value="1"/>
</dbReference>
<dbReference type="GO" id="GO:0043531">
    <property type="term" value="F:ADP binding"/>
    <property type="evidence" value="ECO:0007669"/>
    <property type="project" value="InterPro"/>
</dbReference>
<sequence length="839" mass="95119">MSSIFAKGYSFLIPNFEVGEADRLPKKVAKDTRIHEVFLSFRGKDTRASFTAHLYAALRNAGILAFKDDTSLLRGDHISPALLKAIQVSEISVVVFSTNYATSAWCMQELETIMKCHRNTGQVVVPVFYYVDPSEVRHQTGGFGSAFRSLERRILAEENEVSLRMSMFKRKFNLQNWKEALAEAAGISGVVVEYARDENEAIKNIVENVIRLLDKTELFVADNQVGVECRIQDIIQLLDLETPNNVLLLGMWGMGGIGKTTIAKAVYNRIGRNFEGKKRSLVTVDAKNKLGMHDLVRDMGREIIRAESPKEPEMRSRLWFHEDVLDVLSKETGTKAIEGLTLNLPKTNTQCLSTEAFKEMKKLRLLQLVGVQLDGDFKHLSKYLTWLCWHEFPLACIPANFYQRSLVSIELERSNVTHLWEKAQMKLKILNLSHSHCLTQTPDFSNLPNLEKLILKDCSRLSEVSHTIAHLNKVLLINLEDCINLCNLPRSIYKLKTLETLILYGCLKIDKLEEDMEQMESLTTLIADKTTIKTMPLSIVRSKSIRYISLCGYEGYSCDVFPSIIWSSVSPTNTLSSRVQTFASKPFLVSSDVLKTSSSHLLCTSKDLPKLQSLVIEFESEIRLFQDARSILDALCATKFEELESTTSQMHDMNDLTLIGCSRQVDMPESKRSLRSLLIQMGRSSQVTSILKQKISQVSALSLPLLHNMSTSEWDDCLFPNDSYPDWLTFGNEGSSVVFEVPRVNQRTLQTIMFHIHYSSPDNITSDGLKNLLVINHTKTTIQLYKKDALISFKDEEWQRVLPNIEPGNKVEVAVFCGSRLTVSKTIVYLIYESMDEKL</sequence>
<feature type="domain" description="TIR" evidence="3">
    <location>
        <begin position="33"/>
        <end position="213"/>
    </location>
</feature>
<dbReference type="InterPro" id="IPR044974">
    <property type="entry name" value="Disease_R_plants"/>
</dbReference>
<evidence type="ECO:0000313" key="5">
    <source>
        <dbReference type="Proteomes" id="UP001189624"/>
    </source>
</evidence>
<keyword evidence="1" id="KW-0677">Repeat</keyword>
<dbReference type="SUPFAM" id="SSF52540">
    <property type="entry name" value="P-loop containing nucleoside triphosphate hydrolases"/>
    <property type="match status" value="1"/>
</dbReference>
<dbReference type="PROSITE" id="PS50104">
    <property type="entry name" value="TIR"/>
    <property type="match status" value="1"/>
</dbReference>
<organism evidence="4 5">
    <name type="scientific">Sphenostylis stenocarpa</name>
    <dbReference type="NCBI Taxonomy" id="92480"/>
    <lineage>
        <taxon>Eukaryota</taxon>
        <taxon>Viridiplantae</taxon>
        <taxon>Streptophyta</taxon>
        <taxon>Embryophyta</taxon>
        <taxon>Tracheophyta</taxon>
        <taxon>Spermatophyta</taxon>
        <taxon>Magnoliopsida</taxon>
        <taxon>eudicotyledons</taxon>
        <taxon>Gunneridae</taxon>
        <taxon>Pentapetalae</taxon>
        <taxon>rosids</taxon>
        <taxon>fabids</taxon>
        <taxon>Fabales</taxon>
        <taxon>Fabaceae</taxon>
        <taxon>Papilionoideae</taxon>
        <taxon>50 kb inversion clade</taxon>
        <taxon>NPAAA clade</taxon>
        <taxon>indigoferoid/millettioid clade</taxon>
        <taxon>Phaseoleae</taxon>
        <taxon>Sphenostylis</taxon>
    </lineage>
</organism>
<accession>A0AA86SQF7</accession>